<organism evidence="3">
    <name type="scientific">Clostridium symbiosum</name>
    <name type="common">Bacteroides symbiosus</name>
    <dbReference type="NCBI Taxonomy" id="1512"/>
    <lineage>
        <taxon>Bacteria</taxon>
        <taxon>Bacillati</taxon>
        <taxon>Bacillota</taxon>
        <taxon>Clostridia</taxon>
        <taxon>Lachnospirales</taxon>
        <taxon>Lachnospiraceae</taxon>
        <taxon>Otoolea</taxon>
    </lineage>
</organism>
<dbReference type="SUPFAM" id="SSF56300">
    <property type="entry name" value="Metallo-dependent phosphatases"/>
    <property type="match status" value="1"/>
</dbReference>
<dbReference type="Gene3D" id="3.60.21.10">
    <property type="match status" value="1"/>
</dbReference>
<dbReference type="InterPro" id="IPR019079">
    <property type="entry name" value="Capsule_synth_CapA"/>
</dbReference>
<dbReference type="EMBL" id="CACRUA010000009">
    <property type="protein sequence ID" value="VYT94505.1"/>
    <property type="molecule type" value="Genomic_DNA"/>
</dbReference>
<dbReference type="AlphaFoldDB" id="A0A6N3APT7"/>
<evidence type="ECO:0000259" key="2">
    <source>
        <dbReference type="SMART" id="SM00854"/>
    </source>
</evidence>
<protein>
    <submittedName>
        <fullName evidence="3">Capsule biosynthesis protein CapA</fullName>
    </submittedName>
</protein>
<gene>
    <name evidence="3" type="primary">capA_1</name>
    <name evidence="3" type="ORF">CSLFYP84_00977</name>
</gene>
<proteinExistence type="inferred from homology"/>
<dbReference type="SMART" id="SM00854">
    <property type="entry name" value="PGA_cap"/>
    <property type="match status" value="1"/>
</dbReference>
<dbReference type="Pfam" id="PF09587">
    <property type="entry name" value="PGA_cap"/>
    <property type="match status" value="1"/>
</dbReference>
<reference evidence="3" key="1">
    <citation type="submission" date="2019-11" db="EMBL/GenBank/DDBJ databases">
        <authorList>
            <person name="Feng L."/>
        </authorList>
    </citation>
    <scope>NUCLEOTIDE SEQUENCE</scope>
    <source>
        <strain evidence="3">CsymbiosumLFYP84</strain>
    </source>
</reference>
<dbReference type="InterPro" id="IPR052169">
    <property type="entry name" value="CW_Biosynth-Accessory"/>
</dbReference>
<evidence type="ECO:0000256" key="1">
    <source>
        <dbReference type="ARBA" id="ARBA00005662"/>
    </source>
</evidence>
<dbReference type="CDD" id="cd07381">
    <property type="entry name" value="MPP_CapA"/>
    <property type="match status" value="1"/>
</dbReference>
<dbReference type="RefSeq" id="WP_073930173.1">
    <property type="nucleotide sequence ID" value="NZ_CABHNX010000220.1"/>
</dbReference>
<dbReference type="PANTHER" id="PTHR33393">
    <property type="entry name" value="POLYGLUTAMINE SYNTHESIS ACCESSORY PROTEIN RV0574C-RELATED"/>
    <property type="match status" value="1"/>
</dbReference>
<evidence type="ECO:0000313" key="3">
    <source>
        <dbReference type="EMBL" id="VYT94505.1"/>
    </source>
</evidence>
<accession>A0A6N3APT7</accession>
<feature type="domain" description="Capsule synthesis protein CapA" evidence="2">
    <location>
        <begin position="8"/>
        <end position="244"/>
    </location>
</feature>
<dbReference type="PANTHER" id="PTHR33393:SF11">
    <property type="entry name" value="POLYGLUTAMINE SYNTHESIS ACCESSORY PROTEIN RV0574C-RELATED"/>
    <property type="match status" value="1"/>
</dbReference>
<sequence length="387" mass="43769">MISKNKTSIVFTGDIGFDRYMDRRWEDDNLLSGPILDFFHSADHTVANVEGALIDAVDDGSRGIFFHSMNPAATRVLKLAHADIWSIGNNHTMDAGREGVISTKNIAKEMGCRTVGAGLNEKEASEPVYLEEAGGIGMICVAYQTECIPATSTEPGIFRWDALDAIAERIAEIKSKCRWCIVISHGGEEFTSLPSPYTRDRYLKFLELGADVVVGHHPHVPENYELFDNGKAIFYSLGNFIFDTDYQRVHLYTDIGILLKLNFTEEKMDFDAIGIRIVRGDERIDITPLPGIFTNIPAKEYELLAPLGAKAFVEEERKKMIYLEPERFTDAPEEVWNRYFFSEEPDGYFKDAHMDFSVILPLAEKAEDGEWQKSGLEQVKNYILRQL</sequence>
<comment type="similarity">
    <text evidence="1">Belongs to the CapA family.</text>
</comment>
<name>A0A6N3APT7_CLOSY</name>
<dbReference type="InterPro" id="IPR029052">
    <property type="entry name" value="Metallo-depent_PP-like"/>
</dbReference>